<comment type="caution">
    <text evidence="2">The sequence shown here is derived from an EMBL/GenBank/DDBJ whole genome shotgun (WGS) entry which is preliminary data.</text>
</comment>
<reference evidence="2" key="1">
    <citation type="journal article" date="2017" name="Mycologia">
        <title>Fusarium algeriense, sp. nov., a novel toxigenic crown rot pathogen of durum wheat from Algeria is nested in the Fusarium burgessii species complex.</title>
        <authorList>
            <person name="Laraba I."/>
            <person name="Keddad A."/>
            <person name="Boureghda H."/>
            <person name="Abdallah N."/>
            <person name="Vaughan M.M."/>
            <person name="Proctor R.H."/>
            <person name="Busman M."/>
            <person name="O'Donnell K."/>
        </authorList>
    </citation>
    <scope>NUCLEOTIDE SEQUENCE</scope>
    <source>
        <strain evidence="2">NRRL 25174</strain>
    </source>
</reference>
<dbReference type="SMART" id="SM00353">
    <property type="entry name" value="HLH"/>
    <property type="match status" value="1"/>
</dbReference>
<dbReference type="GO" id="GO:0046983">
    <property type="term" value="F:protein dimerization activity"/>
    <property type="evidence" value="ECO:0007669"/>
    <property type="project" value="InterPro"/>
</dbReference>
<dbReference type="AlphaFoldDB" id="A0A9P5AMQ6"/>
<dbReference type="Proteomes" id="UP000730481">
    <property type="component" value="Unassembled WGS sequence"/>
</dbReference>
<keyword evidence="3" id="KW-1185">Reference proteome</keyword>
<organism evidence="2 3">
    <name type="scientific">Fusarium beomiforme</name>
    <dbReference type="NCBI Taxonomy" id="44412"/>
    <lineage>
        <taxon>Eukaryota</taxon>
        <taxon>Fungi</taxon>
        <taxon>Dikarya</taxon>
        <taxon>Ascomycota</taxon>
        <taxon>Pezizomycotina</taxon>
        <taxon>Sordariomycetes</taxon>
        <taxon>Hypocreomycetidae</taxon>
        <taxon>Hypocreales</taxon>
        <taxon>Nectriaceae</taxon>
        <taxon>Fusarium</taxon>
        <taxon>Fusarium burgessii species complex</taxon>
    </lineage>
</organism>
<dbReference type="PROSITE" id="PS50888">
    <property type="entry name" value="BHLH"/>
    <property type="match status" value="1"/>
</dbReference>
<evidence type="ECO:0000259" key="1">
    <source>
        <dbReference type="PROSITE" id="PS50888"/>
    </source>
</evidence>
<dbReference type="InterPro" id="IPR011598">
    <property type="entry name" value="bHLH_dom"/>
</dbReference>
<dbReference type="Pfam" id="PF00010">
    <property type="entry name" value="HLH"/>
    <property type="match status" value="1"/>
</dbReference>
<evidence type="ECO:0000313" key="3">
    <source>
        <dbReference type="Proteomes" id="UP000730481"/>
    </source>
</evidence>
<dbReference type="EMBL" id="PVQB02000188">
    <property type="protein sequence ID" value="KAF4341571.1"/>
    <property type="molecule type" value="Genomic_DNA"/>
</dbReference>
<dbReference type="SUPFAM" id="SSF47459">
    <property type="entry name" value="HLH, helix-loop-helix DNA-binding domain"/>
    <property type="match status" value="1"/>
</dbReference>
<protein>
    <recommendedName>
        <fullName evidence="1">BHLH domain-containing protein</fullName>
    </recommendedName>
</protein>
<dbReference type="OrthoDB" id="3542681at2759"/>
<dbReference type="Gene3D" id="4.10.280.10">
    <property type="entry name" value="Helix-loop-helix DNA-binding domain"/>
    <property type="match status" value="1"/>
</dbReference>
<reference evidence="2" key="2">
    <citation type="submission" date="2020-02" db="EMBL/GenBank/DDBJ databases">
        <title>Identification and distribution of gene clusters putatively required for synthesis of sphingolipid metabolism inhibitors in phylogenetically diverse species of the filamentous fungus Fusarium.</title>
        <authorList>
            <person name="Kim H.-S."/>
            <person name="Busman M."/>
            <person name="Brown D.W."/>
            <person name="Divon H."/>
            <person name="Uhlig S."/>
            <person name="Proctor R.H."/>
        </authorList>
    </citation>
    <scope>NUCLEOTIDE SEQUENCE</scope>
    <source>
        <strain evidence="2">NRRL 25174</strain>
    </source>
</reference>
<proteinExistence type="predicted"/>
<evidence type="ECO:0000313" key="2">
    <source>
        <dbReference type="EMBL" id="KAF4341571.1"/>
    </source>
</evidence>
<feature type="domain" description="BHLH" evidence="1">
    <location>
        <begin position="121"/>
        <end position="185"/>
    </location>
</feature>
<dbReference type="InterPro" id="IPR036638">
    <property type="entry name" value="HLH_DNA-bd_sf"/>
</dbReference>
<sequence>MLTHPVTTAAAQNLPWDVDEYLPSEYFSNTSSSPELADYVQADYPFDYIPSPETTAPFEPDIQSQRRSRGECLTMTGLQNPRSTDLQPSDNLSNIPDIKLRAASQKPKNRRQPLISKNPAHVRECHNLVEKQYRNRLKVQFEMLLAVLPASQTLTLANRESISSSGQILSKGQVLDLARERILELEEEIASLLNMMSAGNTMV</sequence>
<accession>A0A9P5AMQ6</accession>
<name>A0A9P5AMQ6_9HYPO</name>
<gene>
    <name evidence="2" type="ORF">FBEOM_4473</name>
</gene>